<keyword evidence="2" id="KW-0560">Oxidoreductase</keyword>
<organism evidence="3 4">
    <name type="scientific">Gordonia pseudamarae</name>
    <dbReference type="NCBI Taxonomy" id="2831662"/>
    <lineage>
        <taxon>Bacteria</taxon>
        <taxon>Bacillati</taxon>
        <taxon>Actinomycetota</taxon>
        <taxon>Actinomycetes</taxon>
        <taxon>Mycobacteriales</taxon>
        <taxon>Gordoniaceae</taxon>
        <taxon>Gordonia</taxon>
    </lineage>
</organism>
<sequence length="302" mass="31844">MTHTSSTPWSVADIPDQTGRTVIITGANSGLGAETATALAARGAHVVLACRNTAKAGEVAARIGDKATVRALDLADLDSVRAFAGTVGGADVLINNAGIMAVPLRRTAQGFESQIGTNHLGHFALTALLLPTITDRVVTLSSGLHQLGRIDLGDLNWERRRYRRWQAYGDSKMANLMFGLELAERLRAAGSAIRSQIAHPGYASTGLVGHTETLLDPIAKLGARLPIAQSAADGALPTLLAATAPDAESGRFYGPTQLFGLRGAPGRSGYNARARDRAIREGLWRESERLTGIDFDVMGTLA</sequence>
<name>A0ABX6IGD5_9ACTN</name>
<dbReference type="PANTHER" id="PTHR24320:SF148">
    <property type="entry name" value="NAD(P)-BINDING ROSSMANN-FOLD SUPERFAMILY PROTEIN"/>
    <property type="match status" value="1"/>
</dbReference>
<dbReference type="EMBL" id="CP045809">
    <property type="protein sequence ID" value="QHN34355.1"/>
    <property type="molecule type" value="Genomic_DNA"/>
</dbReference>
<dbReference type="InterPro" id="IPR036291">
    <property type="entry name" value="NAD(P)-bd_dom_sf"/>
</dbReference>
<evidence type="ECO:0000256" key="1">
    <source>
        <dbReference type="ARBA" id="ARBA00006484"/>
    </source>
</evidence>
<comment type="similarity">
    <text evidence="1">Belongs to the short-chain dehydrogenases/reductases (SDR) family.</text>
</comment>
<accession>A0ABX6IGD5</accession>
<reference evidence="3" key="1">
    <citation type="journal article" date="2021" name="Nat. Microbiol.">
        <title>Cocultivation of an ultrasmall environmental parasitic bacterium with lytic ability against bacteria associated with wastewater foams.</title>
        <authorList>
            <person name="Batinovic S."/>
            <person name="Rose J.J.A."/>
            <person name="Ratcliffe J."/>
            <person name="Seviour R.J."/>
            <person name="Petrovski S."/>
        </authorList>
    </citation>
    <scope>NUCLEOTIDE SEQUENCE</scope>
    <source>
        <strain evidence="3">CON9</strain>
    </source>
</reference>
<dbReference type="SUPFAM" id="SSF51735">
    <property type="entry name" value="NAD(P)-binding Rossmann-fold domains"/>
    <property type="match status" value="1"/>
</dbReference>
<evidence type="ECO:0000256" key="2">
    <source>
        <dbReference type="ARBA" id="ARBA00023002"/>
    </source>
</evidence>
<dbReference type="InterPro" id="IPR002347">
    <property type="entry name" value="SDR_fam"/>
</dbReference>
<dbReference type="RefSeq" id="WP_213247377.1">
    <property type="nucleotide sequence ID" value="NZ_CP045806.1"/>
</dbReference>
<gene>
    <name evidence="3" type="ORF">GII31_05050</name>
</gene>
<dbReference type="Proteomes" id="UP001059836">
    <property type="component" value="Chromosome"/>
</dbReference>
<dbReference type="Gene3D" id="3.40.50.720">
    <property type="entry name" value="NAD(P)-binding Rossmann-like Domain"/>
    <property type="match status" value="1"/>
</dbReference>
<evidence type="ECO:0000313" key="4">
    <source>
        <dbReference type="Proteomes" id="UP001059836"/>
    </source>
</evidence>
<dbReference type="PRINTS" id="PR00081">
    <property type="entry name" value="GDHRDH"/>
</dbReference>
<dbReference type="Pfam" id="PF00106">
    <property type="entry name" value="adh_short"/>
    <property type="match status" value="1"/>
</dbReference>
<keyword evidence="4" id="KW-1185">Reference proteome</keyword>
<dbReference type="NCBIfam" id="NF004846">
    <property type="entry name" value="PRK06197.1"/>
    <property type="match status" value="1"/>
</dbReference>
<protein>
    <submittedName>
        <fullName evidence="3">SDR family NAD(P)-dependent oxidoreductase</fullName>
    </submittedName>
</protein>
<evidence type="ECO:0000313" key="3">
    <source>
        <dbReference type="EMBL" id="QHN34355.1"/>
    </source>
</evidence>
<dbReference type="PANTHER" id="PTHR24320">
    <property type="entry name" value="RETINOL DEHYDROGENASE"/>
    <property type="match status" value="1"/>
</dbReference>
<proteinExistence type="inferred from homology"/>